<proteinExistence type="predicted"/>
<accession>A0A0C1GYA6</accession>
<organism evidence="1 2">
    <name type="scientific">Morococcus cerebrosus</name>
    <dbReference type="NCBI Taxonomy" id="1056807"/>
    <lineage>
        <taxon>Bacteria</taxon>
        <taxon>Pseudomonadati</taxon>
        <taxon>Pseudomonadota</taxon>
        <taxon>Betaproteobacteria</taxon>
        <taxon>Neisseriales</taxon>
        <taxon>Neisseriaceae</taxon>
        <taxon>Morococcus</taxon>
    </lineage>
</organism>
<reference evidence="1 2" key="1">
    <citation type="submission" date="2014-12" db="EMBL/GenBank/DDBJ databases">
        <title>Genome sequence of Morococcus cerebrosus.</title>
        <authorList>
            <person name="Shin S.-K."/>
            <person name="Yi H."/>
        </authorList>
    </citation>
    <scope>NUCLEOTIDE SEQUENCE [LARGE SCALE GENOMIC DNA]</scope>
    <source>
        <strain evidence="1 2">CIP 81.93</strain>
    </source>
</reference>
<protein>
    <submittedName>
        <fullName evidence="1">Uncharacterized protein</fullName>
    </submittedName>
</protein>
<sequence>MALTNIAKVLQHAEIPSRIYKSDADRAEMKRAVQDALHELSYGLSGSAYNLYTMGCSIEGGDAEWQETGTLEEMQTICALAALVNFCINEQERLSN</sequence>
<gene>
    <name evidence="1" type="ORF">MCC93_18030</name>
</gene>
<dbReference type="Proteomes" id="UP000031390">
    <property type="component" value="Unassembled WGS sequence"/>
</dbReference>
<dbReference type="AlphaFoldDB" id="A0A0C1GYA6"/>
<comment type="caution">
    <text evidence="1">The sequence shown here is derived from an EMBL/GenBank/DDBJ whole genome shotgun (WGS) entry which is preliminary data.</text>
</comment>
<name>A0A0C1GYA6_9NEIS</name>
<evidence type="ECO:0000313" key="1">
    <source>
        <dbReference type="EMBL" id="KIC06797.1"/>
    </source>
</evidence>
<dbReference type="EMBL" id="JUFZ01000084">
    <property type="protein sequence ID" value="KIC06797.1"/>
    <property type="molecule type" value="Genomic_DNA"/>
</dbReference>
<dbReference type="RefSeq" id="WP_039408627.1">
    <property type="nucleotide sequence ID" value="NZ_JUFZ01000084.1"/>
</dbReference>
<evidence type="ECO:0000313" key="2">
    <source>
        <dbReference type="Proteomes" id="UP000031390"/>
    </source>
</evidence>